<evidence type="ECO:0000256" key="1">
    <source>
        <dbReference type="SAM" id="MobiDB-lite"/>
    </source>
</evidence>
<reference evidence="2" key="4">
    <citation type="submission" date="2019-03" db="UniProtKB">
        <authorList>
            <consortium name="EnsemblPlants"/>
        </authorList>
    </citation>
    <scope>IDENTIFICATION</scope>
</reference>
<feature type="compositionally biased region" description="Polar residues" evidence="1">
    <location>
        <begin position="27"/>
        <end position="37"/>
    </location>
</feature>
<reference evidence="2" key="3">
    <citation type="journal article" date="2017" name="Nature">
        <title>Genome sequence of the progenitor of the wheat D genome Aegilops tauschii.</title>
        <authorList>
            <person name="Luo M.C."/>
            <person name="Gu Y.Q."/>
            <person name="Puiu D."/>
            <person name="Wang H."/>
            <person name="Twardziok S.O."/>
            <person name="Deal K.R."/>
            <person name="Huo N."/>
            <person name="Zhu T."/>
            <person name="Wang L."/>
            <person name="Wang Y."/>
            <person name="McGuire P.E."/>
            <person name="Liu S."/>
            <person name="Long H."/>
            <person name="Ramasamy R.K."/>
            <person name="Rodriguez J.C."/>
            <person name="Van S.L."/>
            <person name="Yuan L."/>
            <person name="Wang Z."/>
            <person name="Xia Z."/>
            <person name="Xiao L."/>
            <person name="Anderson O.D."/>
            <person name="Ouyang S."/>
            <person name="Liang Y."/>
            <person name="Zimin A.V."/>
            <person name="Pertea G."/>
            <person name="Qi P."/>
            <person name="Bennetzen J.L."/>
            <person name="Dai X."/>
            <person name="Dawson M.W."/>
            <person name="Muller H.G."/>
            <person name="Kugler K."/>
            <person name="Rivarola-Duarte L."/>
            <person name="Spannagl M."/>
            <person name="Mayer K.F.X."/>
            <person name="Lu F.H."/>
            <person name="Bevan M.W."/>
            <person name="Leroy P."/>
            <person name="Li P."/>
            <person name="You F.M."/>
            <person name="Sun Q."/>
            <person name="Liu Z."/>
            <person name="Lyons E."/>
            <person name="Wicker T."/>
            <person name="Salzberg S.L."/>
            <person name="Devos K.M."/>
            <person name="Dvorak J."/>
        </authorList>
    </citation>
    <scope>NUCLEOTIDE SEQUENCE [LARGE SCALE GENOMIC DNA]</scope>
    <source>
        <strain evidence="2">cv. AL8/78</strain>
    </source>
</reference>
<dbReference type="Gramene" id="AET3Gv20352700.1">
    <property type="protein sequence ID" value="AET3Gv20352700.1"/>
    <property type="gene ID" value="AET3Gv20352700"/>
</dbReference>
<feature type="compositionally biased region" description="Pro residues" evidence="1">
    <location>
        <begin position="47"/>
        <end position="58"/>
    </location>
</feature>
<feature type="region of interest" description="Disordered" evidence="1">
    <location>
        <begin position="1"/>
        <end position="69"/>
    </location>
</feature>
<accession>A0A453EIC9</accession>
<keyword evidence="3" id="KW-1185">Reference proteome</keyword>
<evidence type="ECO:0000313" key="3">
    <source>
        <dbReference type="Proteomes" id="UP000015105"/>
    </source>
</evidence>
<reference evidence="3" key="2">
    <citation type="journal article" date="2017" name="Nat. Plants">
        <title>The Aegilops tauschii genome reveals multiple impacts of transposons.</title>
        <authorList>
            <person name="Zhao G."/>
            <person name="Zou C."/>
            <person name="Li K."/>
            <person name="Wang K."/>
            <person name="Li T."/>
            <person name="Gao L."/>
            <person name="Zhang X."/>
            <person name="Wang H."/>
            <person name="Yang Z."/>
            <person name="Liu X."/>
            <person name="Jiang W."/>
            <person name="Mao L."/>
            <person name="Kong X."/>
            <person name="Jiao Y."/>
            <person name="Jia J."/>
        </authorList>
    </citation>
    <scope>NUCLEOTIDE SEQUENCE [LARGE SCALE GENOMIC DNA]</scope>
    <source>
        <strain evidence="3">cv. AL8/78</strain>
    </source>
</reference>
<feature type="compositionally biased region" description="Basic residues" evidence="1">
    <location>
        <begin position="1"/>
        <end position="14"/>
    </location>
</feature>
<evidence type="ECO:0000313" key="2">
    <source>
        <dbReference type="EnsemblPlants" id="AET3Gv20352700.1"/>
    </source>
</evidence>
<dbReference type="Proteomes" id="UP000015105">
    <property type="component" value="Chromosome 3D"/>
</dbReference>
<reference evidence="3" key="1">
    <citation type="journal article" date="2014" name="Science">
        <title>Ancient hybridizations among the ancestral genomes of bread wheat.</title>
        <authorList>
            <consortium name="International Wheat Genome Sequencing Consortium,"/>
            <person name="Marcussen T."/>
            <person name="Sandve S.R."/>
            <person name="Heier L."/>
            <person name="Spannagl M."/>
            <person name="Pfeifer M."/>
            <person name="Jakobsen K.S."/>
            <person name="Wulff B.B."/>
            <person name="Steuernagel B."/>
            <person name="Mayer K.F."/>
            <person name="Olsen O.A."/>
        </authorList>
    </citation>
    <scope>NUCLEOTIDE SEQUENCE [LARGE SCALE GENOMIC DNA]</scope>
    <source>
        <strain evidence="3">cv. AL8/78</strain>
    </source>
</reference>
<sequence length="128" mass="14321">AHTHKHRNVQRARHPSIGCSCLGHPLTRSSTGASPQGSIGDAEDSAGPPPRGVRPRLPPGRARRARPHLPLRLRRRRLRHRRRYVRARSSAPPPLNAGHICSFRACSAHTLKQPFDLFISSLFSFCYN</sequence>
<proteinExistence type="predicted"/>
<dbReference type="EnsemblPlants" id="AET3Gv20352700.1">
    <property type="protein sequence ID" value="AET3Gv20352700.1"/>
    <property type="gene ID" value="AET3Gv20352700"/>
</dbReference>
<protein>
    <submittedName>
        <fullName evidence="2">Uncharacterized protein</fullName>
    </submittedName>
</protein>
<dbReference type="AlphaFoldDB" id="A0A453EIC9"/>
<reference evidence="2" key="5">
    <citation type="journal article" date="2021" name="G3 (Bethesda)">
        <title>Aegilops tauschii genome assembly Aet v5.0 features greater sequence contiguity and improved annotation.</title>
        <authorList>
            <person name="Wang L."/>
            <person name="Zhu T."/>
            <person name="Rodriguez J.C."/>
            <person name="Deal K.R."/>
            <person name="Dubcovsky J."/>
            <person name="McGuire P.E."/>
            <person name="Lux T."/>
            <person name="Spannagl M."/>
            <person name="Mayer K.F.X."/>
            <person name="Baldrich P."/>
            <person name="Meyers B.C."/>
            <person name="Huo N."/>
            <person name="Gu Y.Q."/>
            <person name="Zhou H."/>
            <person name="Devos K.M."/>
            <person name="Bennetzen J.L."/>
            <person name="Unver T."/>
            <person name="Budak H."/>
            <person name="Gulick P.J."/>
            <person name="Galiba G."/>
            <person name="Kalapos B."/>
            <person name="Nelson D.R."/>
            <person name="Li P."/>
            <person name="You F.M."/>
            <person name="Luo M.C."/>
            <person name="Dvorak J."/>
        </authorList>
    </citation>
    <scope>NUCLEOTIDE SEQUENCE [LARGE SCALE GENOMIC DNA]</scope>
    <source>
        <strain evidence="2">cv. AL8/78</strain>
    </source>
</reference>
<name>A0A453EIC9_AEGTS</name>
<organism evidence="2 3">
    <name type="scientific">Aegilops tauschii subsp. strangulata</name>
    <name type="common">Goatgrass</name>
    <dbReference type="NCBI Taxonomy" id="200361"/>
    <lineage>
        <taxon>Eukaryota</taxon>
        <taxon>Viridiplantae</taxon>
        <taxon>Streptophyta</taxon>
        <taxon>Embryophyta</taxon>
        <taxon>Tracheophyta</taxon>
        <taxon>Spermatophyta</taxon>
        <taxon>Magnoliopsida</taxon>
        <taxon>Liliopsida</taxon>
        <taxon>Poales</taxon>
        <taxon>Poaceae</taxon>
        <taxon>BOP clade</taxon>
        <taxon>Pooideae</taxon>
        <taxon>Triticodae</taxon>
        <taxon>Triticeae</taxon>
        <taxon>Triticinae</taxon>
        <taxon>Aegilops</taxon>
    </lineage>
</organism>